<evidence type="ECO:0000256" key="6">
    <source>
        <dbReference type="ARBA" id="ARBA00023136"/>
    </source>
</evidence>
<dbReference type="EMBL" id="VSSQ01000053">
    <property type="protein sequence ID" value="MPL70469.1"/>
    <property type="molecule type" value="Genomic_DNA"/>
</dbReference>
<dbReference type="PANTHER" id="PTHR35529:SF1">
    <property type="entry name" value="MANGANESE EFFLUX PUMP MNTP-RELATED"/>
    <property type="match status" value="1"/>
</dbReference>
<keyword evidence="2" id="KW-1003">Cell membrane</keyword>
<comment type="caution">
    <text evidence="9">The sequence shown here is derived from an EMBL/GenBank/DDBJ whole genome shotgun (WGS) entry which is preliminary data.</text>
</comment>
<keyword evidence="7" id="KW-0464">Manganese</keyword>
<feature type="transmembrane region" description="Helical" evidence="8">
    <location>
        <begin position="141"/>
        <end position="161"/>
    </location>
</feature>
<dbReference type="AlphaFoldDB" id="A0A644TUX7"/>
<evidence type="ECO:0000256" key="8">
    <source>
        <dbReference type="SAM" id="Phobius"/>
    </source>
</evidence>
<gene>
    <name evidence="9" type="primary">mntP_7</name>
    <name evidence="9" type="ORF">SDC9_16225</name>
</gene>
<keyword evidence="5" id="KW-0406">Ion transport</keyword>
<evidence type="ECO:0000256" key="3">
    <source>
        <dbReference type="ARBA" id="ARBA00022692"/>
    </source>
</evidence>
<keyword evidence="4 8" id="KW-1133">Transmembrane helix</keyword>
<feature type="transmembrane region" description="Helical" evidence="8">
    <location>
        <begin position="72"/>
        <end position="91"/>
    </location>
</feature>
<dbReference type="InterPro" id="IPR003810">
    <property type="entry name" value="Mntp/YtaF"/>
</dbReference>
<evidence type="ECO:0000256" key="1">
    <source>
        <dbReference type="ARBA" id="ARBA00022448"/>
    </source>
</evidence>
<protein>
    <submittedName>
        <fullName evidence="9">Putative manganese efflux pump MntP</fullName>
    </submittedName>
</protein>
<evidence type="ECO:0000256" key="2">
    <source>
        <dbReference type="ARBA" id="ARBA00022475"/>
    </source>
</evidence>
<dbReference type="Pfam" id="PF02659">
    <property type="entry name" value="Mntp"/>
    <property type="match status" value="1"/>
</dbReference>
<feature type="transmembrane region" description="Helical" evidence="8">
    <location>
        <begin position="173"/>
        <end position="191"/>
    </location>
</feature>
<feature type="transmembrane region" description="Helical" evidence="8">
    <location>
        <begin position="111"/>
        <end position="134"/>
    </location>
</feature>
<dbReference type="GO" id="GO:0006811">
    <property type="term" value="P:monoatomic ion transport"/>
    <property type="evidence" value="ECO:0007669"/>
    <property type="project" value="UniProtKB-KW"/>
</dbReference>
<keyword evidence="3 8" id="KW-0812">Transmembrane</keyword>
<reference evidence="9" key="1">
    <citation type="submission" date="2019-08" db="EMBL/GenBank/DDBJ databases">
        <authorList>
            <person name="Kucharzyk K."/>
            <person name="Murdoch R.W."/>
            <person name="Higgins S."/>
            <person name="Loffler F."/>
        </authorList>
    </citation>
    <scope>NUCLEOTIDE SEQUENCE</scope>
</reference>
<organism evidence="9">
    <name type="scientific">bioreactor metagenome</name>
    <dbReference type="NCBI Taxonomy" id="1076179"/>
    <lineage>
        <taxon>unclassified sequences</taxon>
        <taxon>metagenomes</taxon>
        <taxon>ecological metagenomes</taxon>
    </lineage>
</organism>
<keyword evidence="1" id="KW-0813">Transport</keyword>
<dbReference type="PANTHER" id="PTHR35529">
    <property type="entry name" value="MANGANESE EFFLUX PUMP MNTP-RELATED"/>
    <property type="match status" value="1"/>
</dbReference>
<proteinExistence type="inferred from homology"/>
<keyword evidence="6 8" id="KW-0472">Membrane</keyword>
<name>A0A644TUX7_9ZZZZ</name>
<dbReference type="InterPro" id="IPR022929">
    <property type="entry name" value="Put_MntP"/>
</dbReference>
<evidence type="ECO:0000313" key="9">
    <source>
        <dbReference type="EMBL" id="MPL70469.1"/>
    </source>
</evidence>
<feature type="transmembrane region" description="Helical" evidence="8">
    <location>
        <begin position="42"/>
        <end position="60"/>
    </location>
</feature>
<accession>A0A644TUX7</accession>
<evidence type="ECO:0000256" key="5">
    <source>
        <dbReference type="ARBA" id="ARBA00023065"/>
    </source>
</evidence>
<evidence type="ECO:0000256" key="7">
    <source>
        <dbReference type="ARBA" id="ARBA00023211"/>
    </source>
</evidence>
<evidence type="ECO:0000256" key="4">
    <source>
        <dbReference type="ARBA" id="ARBA00022989"/>
    </source>
</evidence>
<dbReference type="HAMAP" id="MF_01521">
    <property type="entry name" value="MntP_pump"/>
    <property type="match status" value="1"/>
</dbReference>
<sequence length="198" mass="21372">MDSILLTSFLMGLALSMDALAVSISASICTDSIPRAVSLRAAAFFGFFQFAMPLTGWLLGSTFRQLIQGYDHWIAFGLLAFVGGKMLWEGIRVRIPAYCPDPDEIKDHGIMKIHSLLLLALATSIDALAVGLSLCMIGSPILWPSVIIGVTTFVVCLLGIQFGKNLKRLFGDWADIVGGIVLIGIGTKILIEHLIAHI</sequence>